<dbReference type="EMBL" id="JBHSSD010000012">
    <property type="protein sequence ID" value="MFC6163711.1"/>
    <property type="molecule type" value="Genomic_DNA"/>
</dbReference>
<name>A0ABW1R4J2_9LACO</name>
<evidence type="ECO:0000313" key="1">
    <source>
        <dbReference type="EMBL" id="MFC6163711.1"/>
    </source>
</evidence>
<protein>
    <submittedName>
        <fullName evidence="1">Alpha/beta hydrolase</fullName>
    </submittedName>
</protein>
<dbReference type="Pfam" id="PF06028">
    <property type="entry name" value="DUF915"/>
    <property type="match status" value="1"/>
</dbReference>
<dbReference type="Proteomes" id="UP001596253">
    <property type="component" value="Unassembled WGS sequence"/>
</dbReference>
<sequence length="269" mass="29575">MSKKVKWGLLACAAFLLLIVGLGLANQLQSDRTSHVILTQRRPLILIPGSDSSPHDFDNLVKQLNAQSQHPVVRLTITADHTIRFSETRTKDSPLNETLVVIHYENSTDTNATIVDQTQGLAKAMMDLKKRLKMRDANALGYSNGGLILSRYLAGMTTSQPVTVKNVMLVGTPFLGTSTKHPDRELFNPLLAKKAQFKSLHAVVNVAGDTGHGNDDVVPVSSVAAGKQLFMNQADRYTQMTVNQAGITHAKLIQERYVARLVRQNLLNQ</sequence>
<gene>
    <name evidence="1" type="ORF">ACFP3T_03375</name>
</gene>
<evidence type="ECO:0000313" key="2">
    <source>
        <dbReference type="Proteomes" id="UP001596253"/>
    </source>
</evidence>
<organism evidence="1 2">
    <name type="scientific">Lactiplantibacillus dongliensis</name>
    <dbReference type="NCBI Taxonomy" id="2559919"/>
    <lineage>
        <taxon>Bacteria</taxon>
        <taxon>Bacillati</taxon>
        <taxon>Bacillota</taxon>
        <taxon>Bacilli</taxon>
        <taxon>Lactobacillales</taxon>
        <taxon>Lactobacillaceae</taxon>
        <taxon>Lactiplantibacillus</taxon>
    </lineage>
</organism>
<keyword evidence="2" id="KW-1185">Reference proteome</keyword>
<accession>A0ABW1R4J2</accession>
<dbReference type="Gene3D" id="3.40.50.1820">
    <property type="entry name" value="alpha/beta hydrolase"/>
    <property type="match status" value="1"/>
</dbReference>
<dbReference type="GO" id="GO:0016787">
    <property type="term" value="F:hydrolase activity"/>
    <property type="evidence" value="ECO:0007669"/>
    <property type="project" value="UniProtKB-KW"/>
</dbReference>
<dbReference type="InterPro" id="IPR029058">
    <property type="entry name" value="AB_hydrolase_fold"/>
</dbReference>
<reference evidence="2" key="1">
    <citation type="journal article" date="2019" name="Int. J. Syst. Evol. Microbiol.">
        <title>The Global Catalogue of Microorganisms (GCM) 10K type strain sequencing project: providing services to taxonomists for standard genome sequencing and annotation.</title>
        <authorList>
            <consortium name="The Broad Institute Genomics Platform"/>
            <consortium name="The Broad Institute Genome Sequencing Center for Infectious Disease"/>
            <person name="Wu L."/>
            <person name="Ma J."/>
        </authorList>
    </citation>
    <scope>NUCLEOTIDE SEQUENCE [LARGE SCALE GENOMIC DNA]</scope>
    <source>
        <strain evidence="2">CCM 8932</strain>
    </source>
</reference>
<keyword evidence="1" id="KW-0378">Hydrolase</keyword>
<dbReference type="RefSeq" id="WP_137639950.1">
    <property type="nucleotide sequence ID" value="NZ_BJDK01000012.1"/>
</dbReference>
<proteinExistence type="predicted"/>
<dbReference type="SUPFAM" id="SSF53474">
    <property type="entry name" value="alpha/beta-Hydrolases"/>
    <property type="match status" value="1"/>
</dbReference>
<dbReference type="InterPro" id="IPR010315">
    <property type="entry name" value="DUF915_hydro-like"/>
</dbReference>
<comment type="caution">
    <text evidence="1">The sequence shown here is derived from an EMBL/GenBank/DDBJ whole genome shotgun (WGS) entry which is preliminary data.</text>
</comment>